<proteinExistence type="predicted"/>
<sequence>MTEFKNPTAAQLATLASLSDVDLMAPLTFDGTAPAPAPVLAPVTVERSSGVPEVPALEALLAQADALAQIGTSTDLPRSVRIAGVPTGESVSASLRGTSGKLSEALRQGVGEHIKTADDLRYALRVFAVHGVNSLRGNRYRDLLGRESAAATAAGSEWTGKVLAAVQGEVAAVRAAEHLSAEEFKFLLELVDTDRASMAQNLAGPSVDVPALVRGRALDWRALADAWADACGTRGSVTFEAGKNAAGWSSYSITVAPGAGWVLSVFVDQAWIPLEASEAGKARALYEREQVMLARSQSAKPAPYLGTVFADKLRGSV</sequence>
<name>A0A3M5J6I3_PSESS</name>
<gene>
    <name evidence="1" type="ORF">ALP51_200105</name>
</gene>
<dbReference type="RefSeq" id="WP_057453906.1">
    <property type="nucleotide sequence ID" value="NZ_RBTE01000561.1"/>
</dbReference>
<comment type="caution">
    <text evidence="1">The sequence shown here is derived from an EMBL/GenBank/DDBJ whole genome shotgun (WGS) entry which is preliminary data.</text>
</comment>
<accession>A0A3M5J6I3</accession>
<dbReference type="AlphaFoldDB" id="A0A3M5J6I3"/>
<evidence type="ECO:0000313" key="1">
    <source>
        <dbReference type="EMBL" id="RMT18500.1"/>
    </source>
</evidence>
<protein>
    <submittedName>
        <fullName evidence="1">Uncharacterized protein</fullName>
    </submittedName>
</protein>
<evidence type="ECO:0000313" key="2">
    <source>
        <dbReference type="Proteomes" id="UP000278180"/>
    </source>
</evidence>
<reference evidence="1 2" key="1">
    <citation type="submission" date="2018-08" db="EMBL/GenBank/DDBJ databases">
        <title>Recombination of ecologically and evolutionarily significant loci maintains genetic cohesion in the Pseudomonas syringae species complex.</title>
        <authorList>
            <person name="Dillon M."/>
            <person name="Thakur S."/>
            <person name="Almeida R.N.D."/>
            <person name="Weir B.S."/>
            <person name="Guttman D.S."/>
        </authorList>
    </citation>
    <scope>NUCLEOTIDE SEQUENCE [LARGE SCALE GENOMIC DNA]</scope>
    <source>
        <strain evidence="1 2">ICMP 13684</strain>
    </source>
</reference>
<dbReference type="Proteomes" id="UP000278180">
    <property type="component" value="Unassembled WGS sequence"/>
</dbReference>
<dbReference type="EMBL" id="RBTE01000561">
    <property type="protein sequence ID" value="RMT18500.1"/>
    <property type="molecule type" value="Genomic_DNA"/>
</dbReference>
<organism evidence="1 2">
    <name type="scientific">Pseudomonas savastanoi</name>
    <name type="common">Pseudomonas syringae pv. savastanoi</name>
    <dbReference type="NCBI Taxonomy" id="29438"/>
    <lineage>
        <taxon>Bacteria</taxon>
        <taxon>Pseudomonadati</taxon>
        <taxon>Pseudomonadota</taxon>
        <taxon>Gammaproteobacteria</taxon>
        <taxon>Pseudomonadales</taxon>
        <taxon>Pseudomonadaceae</taxon>
        <taxon>Pseudomonas</taxon>
    </lineage>
</organism>